<evidence type="ECO:0000256" key="1">
    <source>
        <dbReference type="SAM" id="MobiDB-lite"/>
    </source>
</evidence>
<dbReference type="Gene3D" id="3.30.420.130">
    <property type="entry name" value="Dinitrogenase iron-molybdenum cofactor biosynthesis domain"/>
    <property type="match status" value="1"/>
</dbReference>
<dbReference type="InterPro" id="IPR036105">
    <property type="entry name" value="DiNase_FeMo-co_biosyn_sf"/>
</dbReference>
<feature type="region of interest" description="Disordered" evidence="1">
    <location>
        <begin position="32"/>
        <end position="57"/>
    </location>
</feature>
<protein>
    <submittedName>
        <fullName evidence="3">Dinitrogenase iron-molybdenum cofactor biosynthesis protein</fullName>
    </submittedName>
</protein>
<dbReference type="InterPro" id="IPR003731">
    <property type="entry name" value="Di-Nase_FeMo-co_biosynth"/>
</dbReference>
<comment type="caution">
    <text evidence="3">The sequence shown here is derived from an EMBL/GenBank/DDBJ whole genome shotgun (WGS) entry which is preliminary data.</text>
</comment>
<dbReference type="AlphaFoldDB" id="A0A133V3W7"/>
<organism evidence="3 4">
    <name type="scientific">candidate division MSBL1 archaeon SCGC-AAA261D19</name>
    <dbReference type="NCBI Taxonomy" id="1698273"/>
    <lineage>
        <taxon>Archaea</taxon>
        <taxon>Methanobacteriati</taxon>
        <taxon>Methanobacteriota</taxon>
        <taxon>candidate division MSBL1</taxon>
    </lineage>
</organism>
<dbReference type="PANTHER" id="PTHR42983:SF1">
    <property type="entry name" value="IRON-MOLYBDENUM PROTEIN"/>
    <property type="match status" value="1"/>
</dbReference>
<evidence type="ECO:0000259" key="2">
    <source>
        <dbReference type="Pfam" id="PF02579"/>
    </source>
</evidence>
<reference evidence="3 4" key="1">
    <citation type="journal article" date="2016" name="Sci. Rep.">
        <title>Metabolic traits of an uncultured archaeal lineage -MSBL1- from brine pools of the Red Sea.</title>
        <authorList>
            <person name="Mwirichia R."/>
            <person name="Alam I."/>
            <person name="Rashid M."/>
            <person name="Vinu M."/>
            <person name="Ba-Alawi W."/>
            <person name="Anthony Kamau A."/>
            <person name="Kamanda Ngugi D."/>
            <person name="Goker M."/>
            <person name="Klenk H.P."/>
            <person name="Bajic V."/>
            <person name="Stingl U."/>
        </authorList>
    </citation>
    <scope>NUCLEOTIDE SEQUENCE [LARGE SCALE GENOMIC DNA]</scope>
    <source>
        <strain evidence="3">SCGC-AAA261D19</strain>
    </source>
</reference>
<dbReference type="Proteomes" id="UP000070400">
    <property type="component" value="Unassembled WGS sequence"/>
</dbReference>
<sequence>MKIGIPTLGNSGLHEKVSPHFGRAPTFTIIDTKTGEVNAVPNTSEHGSGSGKPPEQLAKAGARVMLCSNLGPRAITMFEQNGVEVFVGAKNTVRETIDLWKAGKLQEATNKNACKRHRH</sequence>
<proteinExistence type="predicted"/>
<dbReference type="Pfam" id="PF02579">
    <property type="entry name" value="Nitro_FeMo-Co"/>
    <property type="match status" value="1"/>
</dbReference>
<feature type="domain" description="Dinitrogenase iron-molybdenum cofactor biosynthesis" evidence="2">
    <location>
        <begin position="14"/>
        <end position="101"/>
    </location>
</feature>
<name>A0A133V3W7_9EURY</name>
<evidence type="ECO:0000313" key="3">
    <source>
        <dbReference type="EMBL" id="KXB01132.1"/>
    </source>
</evidence>
<accession>A0A133V3W7</accession>
<dbReference type="CDD" id="cd00851">
    <property type="entry name" value="MTH1175"/>
    <property type="match status" value="1"/>
</dbReference>
<keyword evidence="4" id="KW-1185">Reference proteome</keyword>
<gene>
    <name evidence="3" type="ORF">AKJ43_03645</name>
</gene>
<dbReference type="SUPFAM" id="SSF53146">
    <property type="entry name" value="Nitrogenase accessory factor-like"/>
    <property type="match status" value="1"/>
</dbReference>
<dbReference type="InterPro" id="IPR033913">
    <property type="entry name" value="MTH1175_dom"/>
</dbReference>
<dbReference type="EMBL" id="LHXX01000064">
    <property type="protein sequence ID" value="KXB01132.1"/>
    <property type="molecule type" value="Genomic_DNA"/>
</dbReference>
<evidence type="ECO:0000313" key="4">
    <source>
        <dbReference type="Proteomes" id="UP000070400"/>
    </source>
</evidence>
<dbReference type="PANTHER" id="PTHR42983">
    <property type="entry name" value="DINITROGENASE IRON-MOLYBDENUM COFACTOR PROTEIN-RELATED"/>
    <property type="match status" value="1"/>
</dbReference>